<evidence type="ECO:0000256" key="6">
    <source>
        <dbReference type="ARBA" id="ARBA00022777"/>
    </source>
</evidence>
<keyword evidence="9" id="KW-1185">Reference proteome</keyword>
<reference evidence="8 9" key="1">
    <citation type="submission" date="2020-01" db="EMBL/GenBank/DDBJ databases">
        <authorList>
            <person name="Lee S.D."/>
        </authorList>
    </citation>
    <scope>NUCLEOTIDE SEQUENCE [LARGE SCALE GENOMIC DNA]</scope>
    <source>
        <strain evidence="8 9">SAP-1</strain>
    </source>
</reference>
<dbReference type="AlphaFoldDB" id="A0A848MM43"/>
<evidence type="ECO:0000313" key="8">
    <source>
        <dbReference type="EMBL" id="NMP28383.1"/>
    </source>
</evidence>
<evidence type="ECO:0000256" key="3">
    <source>
        <dbReference type="ARBA" id="ARBA00022490"/>
    </source>
</evidence>
<evidence type="ECO:0000313" key="9">
    <source>
        <dbReference type="Proteomes" id="UP000585363"/>
    </source>
</evidence>
<dbReference type="PROSITE" id="PS00372">
    <property type="entry name" value="PTS_EIIA_TYPE_2_HIS"/>
    <property type="match status" value="1"/>
</dbReference>
<evidence type="ECO:0000256" key="1">
    <source>
        <dbReference type="ARBA" id="ARBA00004496"/>
    </source>
</evidence>
<keyword evidence="2" id="KW-0813">Transport</keyword>
<dbReference type="CDD" id="cd00211">
    <property type="entry name" value="PTS_IIA_fru"/>
    <property type="match status" value="1"/>
</dbReference>
<dbReference type="InterPro" id="IPR016152">
    <property type="entry name" value="PTrfase/Anion_transptr"/>
</dbReference>
<dbReference type="Pfam" id="PF00359">
    <property type="entry name" value="PTS_EIIA_2"/>
    <property type="match status" value="1"/>
</dbReference>
<evidence type="ECO:0000256" key="5">
    <source>
        <dbReference type="ARBA" id="ARBA00022683"/>
    </source>
</evidence>
<dbReference type="GO" id="GO:0016301">
    <property type="term" value="F:kinase activity"/>
    <property type="evidence" value="ECO:0007669"/>
    <property type="project" value="UniProtKB-KW"/>
</dbReference>
<dbReference type="InterPro" id="IPR051351">
    <property type="entry name" value="Ascorbate-PTS_EIIA_comp"/>
</dbReference>
<name>A0A848MM43_9GAMM</name>
<comment type="caution">
    <text evidence="8">The sequence shown here is derived from an EMBL/GenBank/DDBJ whole genome shotgun (WGS) entry which is preliminary data.</text>
</comment>
<comment type="subcellular location">
    <subcellularLocation>
        <location evidence="1">Cytoplasm</location>
    </subcellularLocation>
</comment>
<evidence type="ECO:0000259" key="7">
    <source>
        <dbReference type="PROSITE" id="PS51094"/>
    </source>
</evidence>
<organism evidence="8 9">
    <name type="scientific">Rouxiella aceris</name>
    <dbReference type="NCBI Taxonomy" id="2703884"/>
    <lineage>
        <taxon>Bacteria</taxon>
        <taxon>Pseudomonadati</taxon>
        <taxon>Pseudomonadota</taxon>
        <taxon>Gammaproteobacteria</taxon>
        <taxon>Enterobacterales</taxon>
        <taxon>Yersiniaceae</taxon>
        <taxon>Rouxiella</taxon>
    </lineage>
</organism>
<evidence type="ECO:0000256" key="4">
    <source>
        <dbReference type="ARBA" id="ARBA00022679"/>
    </source>
</evidence>
<proteinExistence type="predicted"/>
<dbReference type="PROSITE" id="PS51094">
    <property type="entry name" value="PTS_EIIA_TYPE_2"/>
    <property type="match status" value="1"/>
</dbReference>
<dbReference type="GO" id="GO:0009401">
    <property type="term" value="P:phosphoenolpyruvate-dependent sugar phosphotransferase system"/>
    <property type="evidence" value="ECO:0007669"/>
    <property type="project" value="UniProtKB-KW"/>
</dbReference>
<dbReference type="SUPFAM" id="SSF55804">
    <property type="entry name" value="Phoshotransferase/anion transport protein"/>
    <property type="match status" value="1"/>
</dbReference>
<dbReference type="PANTHER" id="PTHR36203:SF4">
    <property type="entry name" value="MANNITOL-SPECIFIC CRYPTIC PHOSPHOTRANSFERASE ENZYME IIA COMPONENT"/>
    <property type="match status" value="1"/>
</dbReference>
<accession>A0A848MM43</accession>
<keyword evidence="6" id="KW-0418">Kinase</keyword>
<dbReference type="EMBL" id="JAADJU010000008">
    <property type="protein sequence ID" value="NMP28383.1"/>
    <property type="molecule type" value="Genomic_DNA"/>
</dbReference>
<dbReference type="Gene3D" id="3.40.930.10">
    <property type="entry name" value="Mannitol-specific EII, Chain A"/>
    <property type="match status" value="1"/>
</dbReference>
<evidence type="ECO:0000256" key="2">
    <source>
        <dbReference type="ARBA" id="ARBA00022448"/>
    </source>
</evidence>
<keyword evidence="5" id="KW-0598">Phosphotransferase system</keyword>
<dbReference type="GO" id="GO:0005737">
    <property type="term" value="C:cytoplasm"/>
    <property type="evidence" value="ECO:0007669"/>
    <property type="project" value="UniProtKB-SubCell"/>
</dbReference>
<keyword evidence="3" id="KW-0963">Cytoplasm</keyword>
<keyword evidence="4" id="KW-0808">Transferase</keyword>
<protein>
    <submittedName>
        <fullName evidence="8">PTS transporter subunit EIIA</fullName>
    </submittedName>
</protein>
<feature type="domain" description="PTS EIIA type-2" evidence="7">
    <location>
        <begin position="4"/>
        <end position="147"/>
    </location>
</feature>
<dbReference type="InterPro" id="IPR002178">
    <property type="entry name" value="PTS_EIIA_type-2_dom"/>
</dbReference>
<gene>
    <name evidence="8" type="ORF">GW590_16095</name>
</gene>
<reference evidence="8 9" key="2">
    <citation type="submission" date="2020-06" db="EMBL/GenBank/DDBJ databases">
        <title>Polyphasic characterization of a Rahnella strain isolated from tree sap.</title>
        <authorList>
            <person name="Kim I.S."/>
        </authorList>
    </citation>
    <scope>NUCLEOTIDE SEQUENCE [LARGE SCALE GENOMIC DNA]</scope>
    <source>
        <strain evidence="8 9">SAP-1</strain>
    </source>
</reference>
<dbReference type="Proteomes" id="UP000585363">
    <property type="component" value="Unassembled WGS sequence"/>
</dbReference>
<dbReference type="PANTHER" id="PTHR36203">
    <property type="entry name" value="ASCORBATE-SPECIFIC PTS SYSTEM EIIA COMPONENT"/>
    <property type="match status" value="1"/>
</dbReference>
<sequence length="147" mass="16556">MLTDWINEHNIRIIEHTDNWQSAVALAVQPLIDVGAVESRYLQAIYDMHREIGPYYVLGEGIAMPHARPEEGVIHTALSLVIVSGGVTFNSEENDPVYIIFALAAIDSHSHIEMIASLSHLFCDDEVVEKLRGCRSKQEVLQTIRQY</sequence>
<dbReference type="RefSeq" id="WP_169404082.1">
    <property type="nucleotide sequence ID" value="NZ_JAADJU010000008.1"/>
</dbReference>